<dbReference type="HOGENOM" id="CLU_256602_0_0_1"/>
<organism evidence="2 3">
    <name type="scientific">Lottia gigantea</name>
    <name type="common">Giant owl limpet</name>
    <dbReference type="NCBI Taxonomy" id="225164"/>
    <lineage>
        <taxon>Eukaryota</taxon>
        <taxon>Metazoa</taxon>
        <taxon>Spiralia</taxon>
        <taxon>Lophotrochozoa</taxon>
        <taxon>Mollusca</taxon>
        <taxon>Gastropoda</taxon>
        <taxon>Patellogastropoda</taxon>
        <taxon>Lottioidea</taxon>
        <taxon>Lottiidae</taxon>
        <taxon>Lottia</taxon>
    </lineage>
</organism>
<feature type="region of interest" description="Disordered" evidence="1">
    <location>
        <begin position="267"/>
        <end position="286"/>
    </location>
</feature>
<feature type="compositionally biased region" description="Polar residues" evidence="1">
    <location>
        <begin position="267"/>
        <end position="281"/>
    </location>
</feature>
<dbReference type="OrthoDB" id="6163213at2759"/>
<feature type="compositionally biased region" description="Polar residues" evidence="1">
    <location>
        <begin position="543"/>
        <end position="558"/>
    </location>
</feature>
<feature type="compositionally biased region" description="Basic and acidic residues" evidence="1">
    <location>
        <begin position="1213"/>
        <end position="1222"/>
    </location>
</feature>
<feature type="region of interest" description="Disordered" evidence="1">
    <location>
        <begin position="1"/>
        <end position="37"/>
    </location>
</feature>
<feature type="compositionally biased region" description="Polar residues" evidence="1">
    <location>
        <begin position="1033"/>
        <end position="1053"/>
    </location>
</feature>
<feature type="region of interest" description="Disordered" evidence="1">
    <location>
        <begin position="791"/>
        <end position="900"/>
    </location>
</feature>
<feature type="region of interest" description="Disordered" evidence="1">
    <location>
        <begin position="707"/>
        <end position="726"/>
    </location>
</feature>
<feature type="region of interest" description="Disordered" evidence="1">
    <location>
        <begin position="1192"/>
        <end position="1240"/>
    </location>
</feature>
<gene>
    <name evidence="2" type="ORF">LOTGIDRAFT_154105</name>
</gene>
<evidence type="ECO:0000313" key="2">
    <source>
        <dbReference type="EMBL" id="ESO89030.1"/>
    </source>
</evidence>
<proteinExistence type="predicted"/>
<dbReference type="GeneID" id="20236212"/>
<evidence type="ECO:0000256" key="1">
    <source>
        <dbReference type="SAM" id="MobiDB-lite"/>
    </source>
</evidence>
<feature type="compositionally biased region" description="Polar residues" evidence="1">
    <location>
        <begin position="1260"/>
        <end position="1290"/>
    </location>
</feature>
<dbReference type="CTD" id="20236212"/>
<feature type="compositionally biased region" description="Polar residues" evidence="1">
    <location>
        <begin position="867"/>
        <end position="878"/>
    </location>
</feature>
<dbReference type="EMBL" id="KB202619">
    <property type="protein sequence ID" value="ESO89030.1"/>
    <property type="molecule type" value="Genomic_DNA"/>
</dbReference>
<feature type="compositionally biased region" description="Polar residues" evidence="1">
    <location>
        <begin position="17"/>
        <end position="37"/>
    </location>
</feature>
<feature type="region of interest" description="Disordered" evidence="1">
    <location>
        <begin position="933"/>
        <end position="991"/>
    </location>
</feature>
<dbReference type="OMA" id="LPQQTEY"/>
<dbReference type="STRING" id="225164.V4A272"/>
<keyword evidence="3" id="KW-1185">Reference proteome</keyword>
<dbReference type="Proteomes" id="UP000030746">
    <property type="component" value="Unassembled WGS sequence"/>
</dbReference>
<feature type="compositionally biased region" description="Low complexity" evidence="1">
    <location>
        <begin position="883"/>
        <end position="896"/>
    </location>
</feature>
<feature type="compositionally biased region" description="Low complexity" evidence="1">
    <location>
        <begin position="119"/>
        <end position="130"/>
    </location>
</feature>
<protein>
    <submittedName>
        <fullName evidence="2">Uncharacterized protein</fullName>
    </submittedName>
</protein>
<reference evidence="2 3" key="1">
    <citation type="journal article" date="2013" name="Nature">
        <title>Insights into bilaterian evolution from three spiralian genomes.</title>
        <authorList>
            <person name="Simakov O."/>
            <person name="Marletaz F."/>
            <person name="Cho S.J."/>
            <person name="Edsinger-Gonzales E."/>
            <person name="Havlak P."/>
            <person name="Hellsten U."/>
            <person name="Kuo D.H."/>
            <person name="Larsson T."/>
            <person name="Lv J."/>
            <person name="Arendt D."/>
            <person name="Savage R."/>
            <person name="Osoegawa K."/>
            <person name="de Jong P."/>
            <person name="Grimwood J."/>
            <person name="Chapman J.A."/>
            <person name="Shapiro H."/>
            <person name="Aerts A."/>
            <person name="Otillar R.P."/>
            <person name="Terry A.Y."/>
            <person name="Boore J.L."/>
            <person name="Grigoriev I.V."/>
            <person name="Lindberg D.R."/>
            <person name="Seaver E.C."/>
            <person name="Weisblat D.A."/>
            <person name="Putnam N.H."/>
            <person name="Rokhsar D.S."/>
        </authorList>
    </citation>
    <scope>NUCLEOTIDE SEQUENCE [LARGE SCALE GENOMIC DNA]</scope>
</reference>
<feature type="region of interest" description="Disordered" evidence="1">
    <location>
        <begin position="1029"/>
        <end position="1057"/>
    </location>
</feature>
<accession>V4A272</accession>
<feature type="compositionally biased region" description="Polar residues" evidence="1">
    <location>
        <begin position="1339"/>
        <end position="1348"/>
    </location>
</feature>
<feature type="region of interest" description="Disordered" evidence="1">
    <location>
        <begin position="539"/>
        <end position="558"/>
    </location>
</feature>
<name>V4A272_LOTGI</name>
<sequence length="1367" mass="155129">MANRYSDNRVDHLTVKSVDNNNTNSDNIQSSTTQYHPNISKPHGYYYAVDHGTKHGSTYHMNVVNENCVYEPTGYSKKILDFKTEPCNSELISTQEIADYDRSTYLRPEYLDLVKLPKSDSSSQSESNNSSEDEHTRINYEPSVDSQYVRGQDKLASGIVIGSSPEKLIYDYSSLDFGVEDPIWSIDSERRYKTSGYLEPISERLSSSYNSSRSFSPRCDSDFRQDDSVVNEKTKPYIDMTNRVRESAGTPSSFNVFDNNKSRIISPNSRQSSFTKSQPSSPMVYKMPPRAFSARDSITSDRSSRLDPHTYQSYAAGILYSTGKSEQFLKLQKHFAVLERISDIEVKTKDPKFGTLPRTRFKTSITDSVDSQYDYDKDDELGYLYAELEEAQKKREFLYSVSDKNSVPWTPDKDTGLLKKEKSLGDLRSSYLNQDSNYCPKPAFTLETEDEFRREQEFLDLYDKYKYPDLVEEDLSSSLSLPYQDFKNNHSNNRYLYNDPVTADDDVANMDSVKKLSKSEPNINKIPLHHVNSLIKETHKPTSENLKNSDSPKQSNFGITKNASSFVKAEPNQLFDIKAPETFSKPPVDEPKLKPLTYTGSRINWSHMEANPLFSEEKTHPDTNDFADTFAKTTYVEESPSKNIARSEVSNTKTEPSVFVVKDLRSLAENNEFSLSKFAQMKRSKSCQEMKPIDKIVRKHKAPVPLPASQVNKERPPNPVSSHNLQISDPDYIFKYRDMGNAGASQERVTEIKKLAFPEKLELMQKLNDEKNRELEKSILVSSASVAHLASATHMESAESTSPWEETTNDNERYTTHSLPNRKRQVSGNSIFHKQAPRPFKAANNDDISEHPPAYSSIMTPRAKSPLITSPALSNQEPFASLPNHNTTHTNNTNPTGTLRRWQPQNLADLNSSISSNFVNSSTETFIVNSDEDLSASQTSSLVSKRRDNYQTNSSLEKSRSEPDLVITDYGPNRPRSAKSQVNVNQEDKKPNWRRTIGVEYVNEPIEAHLPRTISGDFEDVRKKWNDGKWNSFGRSQSSESPTSLDNYNTNESADVETENLRNSRYIPSNNRDLYEDTKKSMIIKTPSKYNYEPYLPPSDIVNEVTKVTEGRKLMQPKPKNRTPSSVSRLTLEYFDQLGGEWKYGNKRSLNSNNEPSNVKNLNPISLVKPNTNEIYSQSHTVPIVSSYVNDTSQSPNGFHDSHSQYNSLPNTRRYEEREKPVPTRRSGKPIPNHQYVNGNITDQDKLLHTSANMPKPILRNSNKNHIDNQEMNGSSSNKIPLSSPKTAISSPKLVSRTASSSRIPPPPTRKVPPAPRSTTSSHASSRSDHQYHHHSHHQATNLPTANNTGTNNYFTITHHTVQYTML</sequence>
<evidence type="ECO:0000313" key="3">
    <source>
        <dbReference type="Proteomes" id="UP000030746"/>
    </source>
</evidence>
<feature type="region of interest" description="Disordered" evidence="1">
    <location>
        <begin position="116"/>
        <end position="144"/>
    </location>
</feature>
<dbReference type="RefSeq" id="XP_009060076.1">
    <property type="nucleotide sequence ID" value="XM_009061828.1"/>
</dbReference>
<feature type="region of interest" description="Disordered" evidence="1">
    <location>
        <begin position="1255"/>
        <end position="1348"/>
    </location>
</feature>
<feature type="compositionally biased region" description="Basic and acidic residues" evidence="1">
    <location>
        <begin position="1"/>
        <end position="14"/>
    </location>
</feature>
<feature type="compositionally biased region" description="Pro residues" evidence="1">
    <location>
        <begin position="1304"/>
        <end position="1316"/>
    </location>
</feature>
<dbReference type="KEGG" id="lgi:LOTGIDRAFT_154105"/>